<protein>
    <submittedName>
        <fullName evidence="1">Class I SAM-dependent methyltransferase</fullName>
    </submittedName>
</protein>
<dbReference type="EMBL" id="JANURN010000001">
    <property type="protein sequence ID" value="MDL0081110.1"/>
    <property type="molecule type" value="Genomic_DNA"/>
</dbReference>
<keyword evidence="1" id="KW-0808">Transferase</keyword>
<keyword evidence="1" id="KW-0489">Methyltransferase</keyword>
<comment type="caution">
    <text evidence="1">The sequence shown here is derived from an EMBL/GenBank/DDBJ whole genome shotgun (WGS) entry which is preliminary data.</text>
</comment>
<reference evidence="1 2" key="1">
    <citation type="journal article" date="2023" name="Microorganisms">
        <title>Isolation and Genomic Characteristics of Cat-Borne Campylobacter felis sp. nov. and Sheep-Borne Campylobacter ovis sp. nov.</title>
        <authorList>
            <person name="Wang H."/>
            <person name="Li Y."/>
            <person name="Gu Y."/>
            <person name="Zhou G."/>
            <person name="Chen X."/>
            <person name="Zhang X."/>
            <person name="Shao Z."/>
            <person name="Zhang J."/>
            <person name="Zhang M."/>
        </authorList>
    </citation>
    <scope>NUCLEOTIDE SEQUENCE [LARGE SCALE GENOMIC DNA]</scope>
    <source>
        <strain evidence="1 2">XJK30-2</strain>
    </source>
</reference>
<organism evidence="1 2">
    <name type="scientific">Helicobacter zhangjianzhongii</name>
    <dbReference type="NCBI Taxonomy" id="2974574"/>
    <lineage>
        <taxon>Bacteria</taxon>
        <taxon>Pseudomonadati</taxon>
        <taxon>Campylobacterota</taxon>
        <taxon>Epsilonproteobacteria</taxon>
        <taxon>Campylobacterales</taxon>
        <taxon>Helicobacteraceae</taxon>
        <taxon>Helicobacter</taxon>
    </lineage>
</organism>
<gene>
    <name evidence="1" type="ORF">NYG90_00170</name>
</gene>
<keyword evidence="2" id="KW-1185">Reference proteome</keyword>
<evidence type="ECO:0000313" key="2">
    <source>
        <dbReference type="Proteomes" id="UP001173802"/>
    </source>
</evidence>
<accession>A0ACC6FPG9</accession>
<sequence length="319" mass="35551">MKEALLESTLRKMRLARVLPTIQAFSNPSVLDIGCGWEARLLKEIEPYIASGIGIDFKAPSINTPKLRTFSYFFEEKLADKTGGGELSKDSAFGLESRISSPRRVDRPQVLSSLHGLKSHDSSSKILESKSVNKKQAQAQKSHREQLSLESTFSQSHDSKSNAHFLSLRADLSARQSISPDLESSNLDSSFSSSRGVAEAKQGKLCHLPFPDESFEVVTMLAVLEHLHHPHAMLQEIARVLKPSGALVLTVPSHAAKPVLEFLAFRLKIVSEAEIADHKRYYNKRDLRELVALVPELTLTKHTYFQLGMNNFAIIHKRG</sequence>
<proteinExistence type="predicted"/>
<name>A0ACC6FPG9_9HELI</name>
<evidence type="ECO:0000313" key="1">
    <source>
        <dbReference type="EMBL" id="MDL0081110.1"/>
    </source>
</evidence>
<dbReference type="Proteomes" id="UP001173802">
    <property type="component" value="Unassembled WGS sequence"/>
</dbReference>